<dbReference type="CDD" id="cd02966">
    <property type="entry name" value="TlpA_like_family"/>
    <property type="match status" value="1"/>
</dbReference>
<dbReference type="SUPFAM" id="SSF48452">
    <property type="entry name" value="TPR-like"/>
    <property type="match status" value="1"/>
</dbReference>
<dbReference type="InterPro" id="IPR036249">
    <property type="entry name" value="Thioredoxin-like_sf"/>
</dbReference>
<dbReference type="PANTHER" id="PTHR42852:SF13">
    <property type="entry name" value="PROTEIN DIPZ"/>
    <property type="match status" value="1"/>
</dbReference>
<gene>
    <name evidence="4" type="ORF">V5E97_34185</name>
</gene>
<sequence>MTGLGRIVPVGLFLLLAGCADSAPNIEITTGPPGYASTAGDEAKRPIRLDAASTPEQLFDEAKRAADMGNLGGASALLEEVVKLEPGNREALVMLAAVDQDRASSMDSPKNSRTYLRSAEVIRQVQSQFKKLNPMETNLFRAALFNEARILASEGKAEKAVEALKGSIESGFSNAESLRSDKAFHSLQERAEFKELIAKVEESARIQVKAKVQALFAETKPFAFDFSLPNLEGKTVSSADFRGKVLVVDFWGTWCPPCRREIPHFIDLQKTYQDKGVQVVGINYEQVPPEKVNETISAFVKENKIPYPCLIGDDKTQERAGGIEGFPTTFFIDRTGKVRAKLAGLFDMEDSISRLGMEEIVKTLLAEEASTSTETP</sequence>
<evidence type="ECO:0000256" key="1">
    <source>
        <dbReference type="ARBA" id="ARBA00023284"/>
    </source>
</evidence>
<feature type="domain" description="Thioredoxin" evidence="3">
    <location>
        <begin position="217"/>
        <end position="366"/>
    </location>
</feature>
<dbReference type="InterPro" id="IPR011990">
    <property type="entry name" value="TPR-like_helical_dom_sf"/>
</dbReference>
<reference evidence="4" key="1">
    <citation type="submission" date="2024-05" db="EMBL/GenBank/DDBJ databases">
        <title>Planctomycetes of the genus Singulisphaera possess chitinolytic capabilities.</title>
        <authorList>
            <person name="Ivanova A."/>
        </authorList>
    </citation>
    <scope>NUCLEOTIDE SEQUENCE</scope>
    <source>
        <strain evidence="4">Ch08T</strain>
    </source>
</reference>
<evidence type="ECO:0000259" key="3">
    <source>
        <dbReference type="PROSITE" id="PS51352"/>
    </source>
</evidence>
<feature type="chain" id="PRO_5043313455" evidence="2">
    <location>
        <begin position="23"/>
        <end position="376"/>
    </location>
</feature>
<dbReference type="GO" id="GO:0016209">
    <property type="term" value="F:antioxidant activity"/>
    <property type="evidence" value="ECO:0007669"/>
    <property type="project" value="InterPro"/>
</dbReference>
<dbReference type="InterPro" id="IPR017937">
    <property type="entry name" value="Thioredoxin_CS"/>
</dbReference>
<dbReference type="RefSeq" id="WP_406696056.1">
    <property type="nucleotide sequence ID" value="NZ_CP155447.1"/>
</dbReference>
<dbReference type="EMBL" id="CP155447">
    <property type="protein sequence ID" value="XBH03322.1"/>
    <property type="molecule type" value="Genomic_DNA"/>
</dbReference>
<organism evidence="4">
    <name type="scientific">Singulisphaera sp. Ch08</name>
    <dbReference type="NCBI Taxonomy" id="3120278"/>
    <lineage>
        <taxon>Bacteria</taxon>
        <taxon>Pseudomonadati</taxon>
        <taxon>Planctomycetota</taxon>
        <taxon>Planctomycetia</taxon>
        <taxon>Isosphaerales</taxon>
        <taxon>Isosphaeraceae</taxon>
        <taxon>Singulisphaera</taxon>
    </lineage>
</organism>
<evidence type="ECO:0000256" key="2">
    <source>
        <dbReference type="SAM" id="SignalP"/>
    </source>
</evidence>
<dbReference type="Gene3D" id="1.25.40.10">
    <property type="entry name" value="Tetratricopeptide repeat domain"/>
    <property type="match status" value="1"/>
</dbReference>
<name>A0AAU7CCW3_9BACT</name>
<dbReference type="AlphaFoldDB" id="A0AAU7CCW3"/>
<dbReference type="GO" id="GO:0006950">
    <property type="term" value="P:response to stress"/>
    <property type="evidence" value="ECO:0007669"/>
    <property type="project" value="UniProtKB-ARBA"/>
</dbReference>
<dbReference type="InterPro" id="IPR000866">
    <property type="entry name" value="AhpC/TSA"/>
</dbReference>
<feature type="signal peptide" evidence="2">
    <location>
        <begin position="1"/>
        <end position="22"/>
    </location>
</feature>
<dbReference type="NCBIfam" id="NF047558">
    <property type="entry name" value="TPR_END_plus"/>
    <property type="match status" value="1"/>
</dbReference>
<dbReference type="InterPro" id="IPR050553">
    <property type="entry name" value="Thioredoxin_ResA/DsbE_sf"/>
</dbReference>
<dbReference type="PROSITE" id="PS00194">
    <property type="entry name" value="THIOREDOXIN_1"/>
    <property type="match status" value="1"/>
</dbReference>
<dbReference type="Pfam" id="PF00578">
    <property type="entry name" value="AhpC-TSA"/>
    <property type="match status" value="1"/>
</dbReference>
<dbReference type="PANTHER" id="PTHR42852">
    <property type="entry name" value="THIOL:DISULFIDE INTERCHANGE PROTEIN DSBE"/>
    <property type="match status" value="1"/>
</dbReference>
<protein>
    <submittedName>
        <fullName evidence="4">Redoxin domain-containing protein</fullName>
    </submittedName>
</protein>
<keyword evidence="2" id="KW-0732">Signal</keyword>
<dbReference type="SUPFAM" id="SSF52833">
    <property type="entry name" value="Thioredoxin-like"/>
    <property type="match status" value="1"/>
</dbReference>
<dbReference type="GO" id="GO:0016491">
    <property type="term" value="F:oxidoreductase activity"/>
    <property type="evidence" value="ECO:0007669"/>
    <property type="project" value="InterPro"/>
</dbReference>
<keyword evidence="1" id="KW-0676">Redox-active center</keyword>
<dbReference type="PROSITE" id="PS51352">
    <property type="entry name" value="THIOREDOXIN_2"/>
    <property type="match status" value="1"/>
</dbReference>
<dbReference type="Gene3D" id="3.40.30.10">
    <property type="entry name" value="Glutaredoxin"/>
    <property type="match status" value="1"/>
</dbReference>
<proteinExistence type="predicted"/>
<evidence type="ECO:0000313" key="4">
    <source>
        <dbReference type="EMBL" id="XBH03322.1"/>
    </source>
</evidence>
<dbReference type="InterPro" id="IPR013766">
    <property type="entry name" value="Thioredoxin_domain"/>
</dbReference>
<accession>A0AAU7CCW3</accession>
<dbReference type="PROSITE" id="PS51257">
    <property type="entry name" value="PROKAR_LIPOPROTEIN"/>
    <property type="match status" value="1"/>
</dbReference>